<dbReference type="HAMAP" id="MF_01309_A">
    <property type="entry name" value="Ribosomal_uS3_A"/>
    <property type="match status" value="1"/>
</dbReference>
<dbReference type="InterPro" id="IPR004044">
    <property type="entry name" value="KH_dom_type_2"/>
</dbReference>
<evidence type="ECO:0000313" key="8">
    <source>
        <dbReference type="EMBL" id="EJG06419.1"/>
    </source>
</evidence>
<keyword evidence="3 6" id="KW-0694">RNA-binding</keyword>
<dbReference type="PANTHER" id="PTHR11760:SF32">
    <property type="entry name" value="SMALL RIBOSOMAL SUBUNIT PROTEIN US3"/>
    <property type="match status" value="1"/>
</dbReference>
<dbReference type="GO" id="GO:0019843">
    <property type="term" value="F:rRNA binding"/>
    <property type="evidence" value="ECO:0007669"/>
    <property type="project" value="UniProtKB-UniRule"/>
</dbReference>
<comment type="function">
    <text evidence="6">Binds the lower part of the 30S subunit head.</text>
</comment>
<evidence type="ECO:0000256" key="1">
    <source>
        <dbReference type="ARBA" id="ARBA00010761"/>
    </source>
</evidence>
<dbReference type="PROSITE" id="PS50084">
    <property type="entry name" value="KH_TYPE_1"/>
    <property type="match status" value="1"/>
</dbReference>
<dbReference type="Pfam" id="PF07650">
    <property type="entry name" value="KH_2"/>
    <property type="match status" value="1"/>
</dbReference>
<dbReference type="GO" id="GO:0003735">
    <property type="term" value="F:structural constituent of ribosome"/>
    <property type="evidence" value="ECO:0007669"/>
    <property type="project" value="UniProtKB-UniRule"/>
</dbReference>
<gene>
    <name evidence="6" type="primary">rps3</name>
    <name evidence="8" type="ORF">Metli_0451</name>
</gene>
<dbReference type="PROSITE" id="PS50823">
    <property type="entry name" value="KH_TYPE_2"/>
    <property type="match status" value="1"/>
</dbReference>
<accession>J0S7B4</accession>
<dbReference type="Gene3D" id="3.30.1140.32">
    <property type="entry name" value="Ribosomal protein S3, C-terminal domain"/>
    <property type="match status" value="1"/>
</dbReference>
<keyword evidence="4 6" id="KW-0689">Ribosomal protein</keyword>
<dbReference type="FunFam" id="3.30.300.20:FF:000001">
    <property type="entry name" value="30S ribosomal protein S3"/>
    <property type="match status" value="1"/>
</dbReference>
<dbReference type="SMART" id="SM00322">
    <property type="entry name" value="KH"/>
    <property type="match status" value="1"/>
</dbReference>
<dbReference type="InterPro" id="IPR005703">
    <property type="entry name" value="Ribosomal_uS3_euk/arc"/>
</dbReference>
<evidence type="ECO:0000259" key="7">
    <source>
        <dbReference type="PROSITE" id="PS50823"/>
    </source>
</evidence>
<evidence type="ECO:0000256" key="6">
    <source>
        <dbReference type="HAMAP-Rule" id="MF_01309"/>
    </source>
</evidence>
<keyword evidence="9" id="KW-1185">Reference proteome</keyword>
<proteinExistence type="inferred from homology"/>
<keyword evidence="5 6" id="KW-0687">Ribonucleoprotein</keyword>
<comment type="subunit">
    <text evidence="6">Part of the 30S ribosomal subunit.</text>
</comment>
<dbReference type="RefSeq" id="WP_004037687.1">
    <property type="nucleotide sequence ID" value="NZ_CM001555.1"/>
</dbReference>
<dbReference type="CDD" id="cd02411">
    <property type="entry name" value="KH-II_30S_S3_arch"/>
    <property type="match status" value="1"/>
</dbReference>
<dbReference type="NCBIfam" id="NF003219">
    <property type="entry name" value="PRK04191.1"/>
    <property type="match status" value="1"/>
</dbReference>
<reference evidence="8 9" key="1">
    <citation type="submission" date="2011-08" db="EMBL/GenBank/DDBJ databases">
        <title>The complete genome of Methanofollis liminatans DSM 4140.</title>
        <authorList>
            <consortium name="US DOE Joint Genome Institute (JGI-PGF)"/>
            <person name="Lucas S."/>
            <person name="Han J."/>
            <person name="Lapidus A."/>
            <person name="Bruce D."/>
            <person name="Goodwin L."/>
            <person name="Pitluck S."/>
            <person name="Peters L."/>
            <person name="Kyrpides N."/>
            <person name="Mavromatis K."/>
            <person name="Ivanova N."/>
            <person name="Mikhailova N."/>
            <person name="Lu M."/>
            <person name="Detter J.C."/>
            <person name="Tapia R."/>
            <person name="Han C."/>
            <person name="Land M."/>
            <person name="Hauser L."/>
            <person name="Markowitz V."/>
            <person name="Cheng J.-F."/>
            <person name="Hugenholtz P."/>
            <person name="Woyke T."/>
            <person name="Wu D."/>
            <person name="Spring S."/>
            <person name="Schuler E."/>
            <person name="Brambilla E."/>
            <person name="Klenk H.-P."/>
            <person name="Eisen J.A."/>
        </authorList>
    </citation>
    <scope>NUCLEOTIDE SEQUENCE [LARGE SCALE GENOMIC DNA]</scope>
    <source>
        <strain evidence="8 9">DSM 4140</strain>
    </source>
</reference>
<dbReference type="InterPro" id="IPR027488">
    <property type="entry name" value="Ribosomal_uS3_arc"/>
</dbReference>
<dbReference type="HOGENOM" id="CLU_058591_1_1_2"/>
<evidence type="ECO:0000256" key="4">
    <source>
        <dbReference type="ARBA" id="ARBA00022980"/>
    </source>
</evidence>
<evidence type="ECO:0000313" key="9">
    <source>
        <dbReference type="Proteomes" id="UP000005095"/>
    </source>
</evidence>
<dbReference type="Proteomes" id="UP000005095">
    <property type="component" value="Chromosome"/>
</dbReference>
<dbReference type="NCBIfam" id="TIGR01008">
    <property type="entry name" value="uS3_euk_arch"/>
    <property type="match status" value="1"/>
</dbReference>
<dbReference type="InterPro" id="IPR057258">
    <property type="entry name" value="Ribosomal_uS3"/>
</dbReference>
<dbReference type="SUPFAM" id="SSF54814">
    <property type="entry name" value="Prokaryotic type KH domain (KH-domain type II)"/>
    <property type="match status" value="1"/>
</dbReference>
<feature type="domain" description="KH type-2" evidence="7">
    <location>
        <begin position="17"/>
        <end position="86"/>
    </location>
</feature>
<dbReference type="EMBL" id="CM001555">
    <property type="protein sequence ID" value="EJG06419.1"/>
    <property type="molecule type" value="Genomic_DNA"/>
</dbReference>
<comment type="similarity">
    <text evidence="1 6">Belongs to the universal ribosomal protein uS3 family.</text>
</comment>
<evidence type="ECO:0000256" key="3">
    <source>
        <dbReference type="ARBA" id="ARBA00022884"/>
    </source>
</evidence>
<dbReference type="InterPro" id="IPR036419">
    <property type="entry name" value="Ribosomal_S3_C_sf"/>
</dbReference>
<evidence type="ECO:0000256" key="2">
    <source>
        <dbReference type="ARBA" id="ARBA00022730"/>
    </source>
</evidence>
<dbReference type="GO" id="GO:0006412">
    <property type="term" value="P:translation"/>
    <property type="evidence" value="ECO:0007669"/>
    <property type="project" value="UniProtKB-UniRule"/>
</dbReference>
<dbReference type="InterPro" id="IPR015946">
    <property type="entry name" value="KH_dom-like_a/b"/>
</dbReference>
<dbReference type="Gene3D" id="3.30.300.20">
    <property type="match status" value="1"/>
</dbReference>
<evidence type="ECO:0000256" key="5">
    <source>
        <dbReference type="ARBA" id="ARBA00023274"/>
    </source>
</evidence>
<sequence>MAIERKFVSEGVTRVRVEEYLSRELKRAGYGGMDIVRTPMGTQVTIFAEKPGIVIGKGGKLVRQLTQDLSTNFNLESPQVEVQQVANPSVNAQIMAERLATALERGWYFRKAGQSTMRRVMESGALGCEIVLSGKLTGARSRVQKFLEGYVKHCGEPSITIVEKGYAIAIKKLGIIGVQVKIIPGDAKLPDRFEVLPPKPYSAETVEESTNIGDDVDAELAEFEDKVPETLIEGEQ</sequence>
<dbReference type="OrthoDB" id="9126at2157"/>
<dbReference type="GO" id="GO:0022627">
    <property type="term" value="C:cytosolic small ribosomal subunit"/>
    <property type="evidence" value="ECO:0007669"/>
    <property type="project" value="UniProtKB-UniRule"/>
</dbReference>
<dbReference type="Pfam" id="PF00189">
    <property type="entry name" value="Ribosomal_S3_C"/>
    <property type="match status" value="1"/>
</dbReference>
<dbReference type="PANTHER" id="PTHR11760">
    <property type="entry name" value="30S/40S RIBOSOMAL PROTEIN S3"/>
    <property type="match status" value="1"/>
</dbReference>
<name>J0S7B4_9EURY</name>
<dbReference type="SUPFAM" id="SSF54821">
    <property type="entry name" value="Ribosomal protein S3 C-terminal domain"/>
    <property type="match status" value="1"/>
</dbReference>
<protein>
    <recommendedName>
        <fullName evidence="6">Small ribosomal subunit protein uS3</fullName>
    </recommendedName>
</protein>
<dbReference type="STRING" id="28892.Metli_0451"/>
<keyword evidence="2 6" id="KW-0699">rRNA-binding</keyword>
<dbReference type="InterPro" id="IPR004087">
    <property type="entry name" value="KH_dom"/>
</dbReference>
<dbReference type="InterPro" id="IPR009019">
    <property type="entry name" value="KH_sf_prok-type"/>
</dbReference>
<organism evidence="8 9">
    <name type="scientific">Methanofollis liminatans DSM 4140</name>
    <dbReference type="NCBI Taxonomy" id="28892"/>
    <lineage>
        <taxon>Archaea</taxon>
        <taxon>Methanobacteriati</taxon>
        <taxon>Methanobacteriota</taxon>
        <taxon>Stenosarchaea group</taxon>
        <taxon>Methanomicrobia</taxon>
        <taxon>Methanomicrobiales</taxon>
        <taxon>Methanomicrobiaceae</taxon>
        <taxon>Methanofollis</taxon>
    </lineage>
</organism>
<dbReference type="InterPro" id="IPR001351">
    <property type="entry name" value="Ribosomal_uS3_C"/>
</dbReference>
<dbReference type="AlphaFoldDB" id="J0S7B4"/>
<dbReference type="PATRIC" id="fig|28892.9.peg.482"/>